<dbReference type="InterPro" id="IPR036005">
    <property type="entry name" value="Creatinase/aminopeptidase-like"/>
</dbReference>
<evidence type="ECO:0000256" key="14">
    <source>
        <dbReference type="ARBA" id="ARBA00044351"/>
    </source>
</evidence>
<dbReference type="PANTHER" id="PTHR48480">
    <property type="match status" value="1"/>
</dbReference>
<reference evidence="18" key="1">
    <citation type="submission" date="2021-01" db="EMBL/GenBank/DDBJ databases">
        <authorList>
            <person name="Corre E."/>
            <person name="Pelletier E."/>
            <person name="Niang G."/>
            <person name="Scheremetjew M."/>
            <person name="Finn R."/>
            <person name="Kale V."/>
            <person name="Holt S."/>
            <person name="Cochrane G."/>
            <person name="Meng A."/>
            <person name="Brown T."/>
            <person name="Cohen L."/>
        </authorList>
    </citation>
    <scope>NUCLEOTIDE SEQUENCE</scope>
    <source>
        <strain evidence="18">B650</strain>
    </source>
</reference>
<dbReference type="InterPro" id="IPR052433">
    <property type="entry name" value="X-Pro_dipept-like"/>
</dbReference>
<dbReference type="Pfam" id="PF00557">
    <property type="entry name" value="Peptidase_M24"/>
    <property type="match status" value="1"/>
</dbReference>
<dbReference type="EC" id="3.4.13.9" evidence="10"/>
<evidence type="ECO:0000256" key="2">
    <source>
        <dbReference type="ARBA" id="ARBA00011738"/>
    </source>
</evidence>
<evidence type="ECO:0000313" key="18">
    <source>
        <dbReference type="EMBL" id="CAD9597353.1"/>
    </source>
</evidence>
<evidence type="ECO:0000256" key="5">
    <source>
        <dbReference type="ARBA" id="ARBA00022801"/>
    </source>
</evidence>
<evidence type="ECO:0000256" key="10">
    <source>
        <dbReference type="ARBA" id="ARBA00044051"/>
    </source>
</evidence>
<evidence type="ECO:0000256" key="7">
    <source>
        <dbReference type="ARBA" id="ARBA00023049"/>
    </source>
</evidence>
<dbReference type="GO" id="GO:0030145">
    <property type="term" value="F:manganese ion binding"/>
    <property type="evidence" value="ECO:0007669"/>
    <property type="project" value="InterPro"/>
</dbReference>
<organism evidence="18">
    <name type="scientific">Leptocylindrus danicus</name>
    <dbReference type="NCBI Taxonomy" id="163516"/>
    <lineage>
        <taxon>Eukaryota</taxon>
        <taxon>Sar</taxon>
        <taxon>Stramenopiles</taxon>
        <taxon>Ochrophyta</taxon>
        <taxon>Bacillariophyta</taxon>
        <taxon>Coscinodiscophyceae</taxon>
        <taxon>Chaetocerotophycidae</taxon>
        <taxon>Leptocylindrales</taxon>
        <taxon>Leptocylindraceae</taxon>
        <taxon>Leptocylindrus</taxon>
    </lineage>
</organism>
<keyword evidence="6" id="KW-0224">Dipeptidase</keyword>
<dbReference type="AlphaFoldDB" id="A0A7S2L8F1"/>
<keyword evidence="7" id="KW-0482">Metalloprotease</keyword>
<proteinExistence type="inferred from homology"/>
<evidence type="ECO:0000256" key="12">
    <source>
        <dbReference type="ARBA" id="ARBA00044252"/>
    </source>
</evidence>
<dbReference type="SUPFAM" id="SSF55920">
    <property type="entry name" value="Creatinase/aminopeptidase"/>
    <property type="match status" value="1"/>
</dbReference>
<keyword evidence="4" id="KW-0479">Metal-binding</keyword>
<keyword evidence="8" id="KW-0464">Manganese</keyword>
<evidence type="ECO:0000256" key="3">
    <source>
        <dbReference type="ARBA" id="ARBA00022670"/>
    </source>
</evidence>
<dbReference type="GO" id="GO:0102009">
    <property type="term" value="F:proline dipeptidase activity"/>
    <property type="evidence" value="ECO:0007669"/>
    <property type="project" value="UniProtKB-EC"/>
</dbReference>
<feature type="domain" description="Aminopeptidase P N-terminal" evidence="17">
    <location>
        <begin position="13"/>
        <end position="159"/>
    </location>
</feature>
<dbReference type="SUPFAM" id="SSF53092">
    <property type="entry name" value="Creatinase/prolidase N-terminal domain"/>
    <property type="match status" value="1"/>
</dbReference>
<dbReference type="InterPro" id="IPR000994">
    <property type="entry name" value="Pept_M24"/>
</dbReference>
<dbReference type="InterPro" id="IPR007865">
    <property type="entry name" value="Aminopep_P_N"/>
</dbReference>
<comment type="subunit">
    <text evidence="2">Homodimer.</text>
</comment>
<evidence type="ECO:0000256" key="4">
    <source>
        <dbReference type="ARBA" id="ARBA00022723"/>
    </source>
</evidence>
<dbReference type="GO" id="GO:0070006">
    <property type="term" value="F:metalloaminopeptidase activity"/>
    <property type="evidence" value="ECO:0007669"/>
    <property type="project" value="InterPro"/>
</dbReference>
<evidence type="ECO:0000256" key="8">
    <source>
        <dbReference type="ARBA" id="ARBA00023211"/>
    </source>
</evidence>
<comment type="similarity">
    <text evidence="9">Belongs to the peptidase M24B family. Eukaryotic-type prolidase subfamily.</text>
</comment>
<dbReference type="PANTHER" id="PTHR48480:SF2">
    <property type="entry name" value="PEPTIDASE D"/>
    <property type="match status" value="1"/>
</dbReference>
<evidence type="ECO:0000256" key="6">
    <source>
        <dbReference type="ARBA" id="ARBA00022997"/>
    </source>
</evidence>
<comment type="catalytic activity">
    <reaction evidence="15">
        <text>Xaa-L-Pro dipeptide + H2O = an L-alpha-amino acid + L-proline</text>
        <dbReference type="Rhea" id="RHEA:76407"/>
        <dbReference type="ChEBI" id="CHEBI:15377"/>
        <dbReference type="ChEBI" id="CHEBI:59869"/>
        <dbReference type="ChEBI" id="CHEBI:60039"/>
        <dbReference type="ChEBI" id="CHEBI:195196"/>
        <dbReference type="EC" id="3.4.13.9"/>
    </reaction>
</comment>
<dbReference type="GO" id="GO:0006508">
    <property type="term" value="P:proteolysis"/>
    <property type="evidence" value="ECO:0007669"/>
    <property type="project" value="UniProtKB-KW"/>
</dbReference>
<dbReference type="InterPro" id="IPR029149">
    <property type="entry name" value="Creatin/AminoP/Spt16_N"/>
</dbReference>
<keyword evidence="3" id="KW-0645">Protease</keyword>
<dbReference type="Pfam" id="PF05195">
    <property type="entry name" value="AMP_N"/>
    <property type="match status" value="1"/>
</dbReference>
<dbReference type="SMART" id="SM01011">
    <property type="entry name" value="AMP_N"/>
    <property type="match status" value="1"/>
</dbReference>
<evidence type="ECO:0000256" key="13">
    <source>
        <dbReference type="ARBA" id="ARBA00044284"/>
    </source>
</evidence>
<evidence type="ECO:0000259" key="17">
    <source>
        <dbReference type="SMART" id="SM01011"/>
    </source>
</evidence>
<keyword evidence="5" id="KW-0378">Hydrolase</keyword>
<evidence type="ECO:0000256" key="16">
    <source>
        <dbReference type="SAM" id="MobiDB-lite"/>
    </source>
</evidence>
<gene>
    <name evidence="18" type="ORF">LDAN0321_LOCUS15471</name>
</gene>
<protein>
    <recommendedName>
        <fullName evidence="11">Xaa-Pro dipeptidase</fullName>
        <ecNumber evidence="10">3.4.13.9</ecNumber>
    </recommendedName>
    <alternativeName>
        <fullName evidence="14">Imidodipeptidase</fullName>
    </alternativeName>
    <alternativeName>
        <fullName evidence="12">Peptidase D</fullName>
    </alternativeName>
    <alternativeName>
        <fullName evidence="13">Proline dipeptidase</fullName>
    </alternativeName>
</protein>
<name>A0A7S2L8F1_9STRA</name>
<dbReference type="Gene3D" id="3.40.350.10">
    <property type="entry name" value="Creatinase/prolidase N-terminal domain"/>
    <property type="match status" value="1"/>
</dbReference>
<accession>A0A7S2L8F1</accession>
<evidence type="ECO:0000256" key="11">
    <source>
        <dbReference type="ARBA" id="ARBA00044141"/>
    </source>
</evidence>
<evidence type="ECO:0000256" key="1">
    <source>
        <dbReference type="ARBA" id="ARBA00001936"/>
    </source>
</evidence>
<dbReference type="Gene3D" id="3.90.230.10">
    <property type="entry name" value="Creatinase/methionine aminopeptidase superfamily"/>
    <property type="match status" value="1"/>
</dbReference>
<sequence length="513" mass="57204">MPFFHLGLNTFKVPTDFHANNRAKILNKISQQSERRTTNPKTSNNKAIILLKGGTNLERNDTDHEPIFRQESYFHYLFGVKEPDFWGAIDVESGKTTLFAPRLPPEYATIMGKILTTEDIAAMYYVEECRYVDELEDYLLLKGHKEKLTLYLMEGRNSDSGNLYQAPSLPSITTCTKDKTTLFSLLAESRVIKTAQELQLLRHVAELSSEAHVEVMRHTQPGMTEWQLEATFRHYTYYYYGCRNVGYTPICACGPSSAVLHYGHAGAPNARTLTNSDMCLLDMGTEYHCYGSDITCSFPANGTFNATQRIVYEGVLQAQAAVLRMLKPGVDWVECHFAAERAVLQAMMLLGVVVSTSNIEKMIQNRLGAVFMPHGLGHFIGIDTHDVGGYLAGAGHPPRSPLPGLKKLRTARIMEQGMVVTVEPGCYFIDHLLDGALEDDVLKQYLVPDGVNRLRGSGGVRLEDVVVVTEDGCDNFTRCPRTVKEVEHVMGGGKWPPVSDEAPDLKRSRLTAV</sequence>
<feature type="region of interest" description="Disordered" evidence="16">
    <location>
        <begin position="492"/>
        <end position="513"/>
    </location>
</feature>
<evidence type="ECO:0000256" key="15">
    <source>
        <dbReference type="ARBA" id="ARBA00048994"/>
    </source>
</evidence>
<comment type="cofactor">
    <cofactor evidence="1">
        <name>Mn(2+)</name>
        <dbReference type="ChEBI" id="CHEBI:29035"/>
    </cofactor>
</comment>
<dbReference type="EMBL" id="HBGY01025069">
    <property type="protein sequence ID" value="CAD9597353.1"/>
    <property type="molecule type" value="Transcribed_RNA"/>
</dbReference>
<dbReference type="CDD" id="cd01087">
    <property type="entry name" value="Prolidase"/>
    <property type="match status" value="1"/>
</dbReference>
<evidence type="ECO:0000256" key="9">
    <source>
        <dbReference type="ARBA" id="ARBA00043990"/>
    </source>
</evidence>